<gene>
    <name evidence="2" type="ORF">N0V83_007726</name>
</gene>
<dbReference type="EMBL" id="JAPEUY010000013">
    <property type="protein sequence ID" value="KAJ4367196.1"/>
    <property type="molecule type" value="Genomic_DNA"/>
</dbReference>
<protein>
    <submittedName>
        <fullName evidence="2">Uncharacterized protein</fullName>
    </submittedName>
</protein>
<evidence type="ECO:0000313" key="3">
    <source>
        <dbReference type="Proteomes" id="UP001140560"/>
    </source>
</evidence>
<name>A0A9W8Y3X6_9PLEO</name>
<organism evidence="2 3">
    <name type="scientific">Neocucurbitaria cava</name>
    <dbReference type="NCBI Taxonomy" id="798079"/>
    <lineage>
        <taxon>Eukaryota</taxon>
        <taxon>Fungi</taxon>
        <taxon>Dikarya</taxon>
        <taxon>Ascomycota</taxon>
        <taxon>Pezizomycotina</taxon>
        <taxon>Dothideomycetes</taxon>
        <taxon>Pleosporomycetidae</taxon>
        <taxon>Pleosporales</taxon>
        <taxon>Pleosporineae</taxon>
        <taxon>Cucurbitariaceae</taxon>
        <taxon>Neocucurbitaria</taxon>
    </lineage>
</organism>
<reference evidence="2" key="1">
    <citation type="submission" date="2022-10" db="EMBL/GenBank/DDBJ databases">
        <title>Tapping the CABI collections for fungal endophytes: first genome assemblies for Collariella, Neodidymelliopsis, Ascochyta clinopodiicola, Didymella pomorum, Didymosphaeria variabile, Neocosmospora piperis and Neocucurbitaria cava.</title>
        <authorList>
            <person name="Hill R."/>
        </authorList>
    </citation>
    <scope>NUCLEOTIDE SEQUENCE</scope>
    <source>
        <strain evidence="2">IMI 356814</strain>
    </source>
</reference>
<dbReference type="Proteomes" id="UP001140560">
    <property type="component" value="Unassembled WGS sequence"/>
</dbReference>
<comment type="caution">
    <text evidence="2">The sequence shown here is derived from an EMBL/GenBank/DDBJ whole genome shotgun (WGS) entry which is preliminary data.</text>
</comment>
<keyword evidence="3" id="KW-1185">Reference proteome</keyword>
<evidence type="ECO:0000313" key="2">
    <source>
        <dbReference type="EMBL" id="KAJ4367196.1"/>
    </source>
</evidence>
<feature type="coiled-coil region" evidence="1">
    <location>
        <begin position="169"/>
        <end position="196"/>
    </location>
</feature>
<accession>A0A9W8Y3X6</accession>
<proteinExistence type="predicted"/>
<dbReference type="OrthoDB" id="3172332at2759"/>
<evidence type="ECO:0000256" key="1">
    <source>
        <dbReference type="SAM" id="Coils"/>
    </source>
</evidence>
<keyword evidence="1" id="KW-0175">Coiled coil</keyword>
<sequence length="206" mass="22878">MAEYRARPYLLATDTLVAAHHHQLPFVDLFIVKLFAAPCKFEDPLAVVDPSGTSSVVCLSLQDKPPATSRGFRTIAPNIRTELTKIASTTTEWLSKVSQVKSIATALKLLSEQAALLSSLNSWLMSLDLVQVQTEYHGPEPLSLSFMRLFHLVLKIIILGTLDASPDTRAELQTENNRFQNLANNVEERVRAYRTRKITATSGITD</sequence>
<dbReference type="AlphaFoldDB" id="A0A9W8Y3X6"/>